<dbReference type="STRING" id="1238182.C882_3844"/>
<dbReference type="InterPro" id="IPR035938">
    <property type="entry name" value="Hemerythrin-like_sf"/>
</dbReference>
<dbReference type="Gene3D" id="1.20.120.50">
    <property type="entry name" value="Hemerythrin-like"/>
    <property type="match status" value="1"/>
</dbReference>
<name>K9HT40_9PROT</name>
<dbReference type="PANTHER" id="PTHR37164">
    <property type="entry name" value="BACTERIOHEMERYTHRIN"/>
    <property type="match status" value="1"/>
</dbReference>
<comment type="caution">
    <text evidence="5">The sequence shown here is derived from an EMBL/GenBank/DDBJ whole genome shotgun (WGS) entry which is preliminary data.</text>
</comment>
<evidence type="ECO:0000256" key="3">
    <source>
        <dbReference type="ARBA" id="ARBA00023004"/>
    </source>
</evidence>
<evidence type="ECO:0000313" key="5">
    <source>
        <dbReference type="EMBL" id="EKV31471.1"/>
    </source>
</evidence>
<dbReference type="CDD" id="cd12107">
    <property type="entry name" value="Hemerythrin"/>
    <property type="match status" value="1"/>
</dbReference>
<evidence type="ECO:0000256" key="2">
    <source>
        <dbReference type="ARBA" id="ARBA00022723"/>
    </source>
</evidence>
<dbReference type="AlphaFoldDB" id="K9HT40"/>
<dbReference type="InterPro" id="IPR012827">
    <property type="entry name" value="Hemerythrin_metal-bd"/>
</dbReference>
<dbReference type="PANTHER" id="PTHR37164:SF1">
    <property type="entry name" value="BACTERIOHEMERYTHRIN"/>
    <property type="match status" value="1"/>
</dbReference>
<protein>
    <recommendedName>
        <fullName evidence="4">Hemerythrin-like domain-containing protein</fullName>
    </recommendedName>
</protein>
<evidence type="ECO:0000259" key="4">
    <source>
        <dbReference type="Pfam" id="PF01814"/>
    </source>
</evidence>
<comment type="similarity">
    <text evidence="1">Belongs to the hemerythrin family.</text>
</comment>
<dbReference type="GO" id="GO:0046872">
    <property type="term" value="F:metal ion binding"/>
    <property type="evidence" value="ECO:0007669"/>
    <property type="project" value="UniProtKB-KW"/>
</dbReference>
<keyword evidence="6" id="KW-1185">Reference proteome</keyword>
<dbReference type="InterPro" id="IPR012312">
    <property type="entry name" value="Hemerythrin-like"/>
</dbReference>
<accession>K9HT40</accession>
<evidence type="ECO:0000256" key="1">
    <source>
        <dbReference type="ARBA" id="ARBA00010587"/>
    </source>
</evidence>
<dbReference type="RefSeq" id="WP_009539952.1">
    <property type="nucleotide sequence ID" value="NZ_ANHY01000006.1"/>
</dbReference>
<sequence>MRIEWRPEFSCGVQEVDSMHRLIIDRLTTLDAAGVEHPAALPGAMCDLDRAVRMHFEYEEKLLGRLAAQATASHRREHAHLLRLIGDGMSLCDDNRSSEALPTFVRVIGRWLLHEISTNDRHLFAYMRARSGRPVADL</sequence>
<gene>
    <name evidence="5" type="ORF">C882_3844</name>
</gene>
<evidence type="ECO:0000313" key="6">
    <source>
        <dbReference type="Proteomes" id="UP000009881"/>
    </source>
</evidence>
<dbReference type="EMBL" id="ANHY01000006">
    <property type="protein sequence ID" value="EKV31471.1"/>
    <property type="molecule type" value="Genomic_DNA"/>
</dbReference>
<keyword evidence="2" id="KW-0479">Metal-binding</keyword>
<dbReference type="SUPFAM" id="SSF47188">
    <property type="entry name" value="Hemerythrin-like"/>
    <property type="match status" value="1"/>
</dbReference>
<dbReference type="OrthoDB" id="7361253at2"/>
<feature type="domain" description="Hemerythrin-like" evidence="4">
    <location>
        <begin position="12"/>
        <end position="125"/>
    </location>
</feature>
<keyword evidence="3" id="KW-0408">Iron</keyword>
<organism evidence="5 6">
    <name type="scientific">Caenispirillum salinarum AK4</name>
    <dbReference type="NCBI Taxonomy" id="1238182"/>
    <lineage>
        <taxon>Bacteria</taxon>
        <taxon>Pseudomonadati</taxon>
        <taxon>Pseudomonadota</taxon>
        <taxon>Alphaproteobacteria</taxon>
        <taxon>Rhodospirillales</taxon>
        <taxon>Novispirillaceae</taxon>
        <taxon>Caenispirillum</taxon>
    </lineage>
</organism>
<dbReference type="InterPro" id="IPR050669">
    <property type="entry name" value="Hemerythrin"/>
</dbReference>
<dbReference type="NCBIfam" id="TIGR02481">
    <property type="entry name" value="hemeryth_dom"/>
    <property type="match status" value="1"/>
</dbReference>
<dbReference type="Pfam" id="PF01814">
    <property type="entry name" value="Hemerythrin"/>
    <property type="match status" value="1"/>
</dbReference>
<dbReference type="Proteomes" id="UP000009881">
    <property type="component" value="Unassembled WGS sequence"/>
</dbReference>
<proteinExistence type="inferred from homology"/>
<reference evidence="5 6" key="1">
    <citation type="journal article" date="2013" name="Genome Announc.">
        <title>Draft Genome Sequence of an Alphaproteobacterium, Caenispirillum salinarum AK4(T), Isolated from a Solar Saltern.</title>
        <authorList>
            <person name="Khatri I."/>
            <person name="Singh A."/>
            <person name="Korpole S."/>
            <person name="Pinnaka A.K."/>
            <person name="Subramanian S."/>
        </authorList>
    </citation>
    <scope>NUCLEOTIDE SEQUENCE [LARGE SCALE GENOMIC DNA]</scope>
    <source>
        <strain evidence="5 6">AK4</strain>
    </source>
</reference>